<feature type="compositionally biased region" description="Basic and acidic residues" evidence="1">
    <location>
        <begin position="144"/>
        <end position="156"/>
    </location>
</feature>
<feature type="compositionally biased region" description="Acidic residues" evidence="1">
    <location>
        <begin position="68"/>
        <end position="93"/>
    </location>
</feature>
<reference evidence="2" key="1">
    <citation type="submission" date="2021-07" db="EMBL/GenBank/DDBJ databases">
        <authorList>
            <person name="Durling M."/>
        </authorList>
    </citation>
    <scope>NUCLEOTIDE SEQUENCE</scope>
</reference>
<evidence type="ECO:0000313" key="2">
    <source>
        <dbReference type="EMBL" id="CAG8955740.1"/>
    </source>
</evidence>
<protein>
    <submittedName>
        <fullName evidence="2">Uncharacterized protein</fullName>
    </submittedName>
</protein>
<feature type="region of interest" description="Disordered" evidence="1">
    <location>
        <begin position="144"/>
        <end position="165"/>
    </location>
</feature>
<feature type="region of interest" description="Disordered" evidence="1">
    <location>
        <begin position="59"/>
        <end position="98"/>
    </location>
</feature>
<dbReference type="Proteomes" id="UP000696280">
    <property type="component" value="Unassembled WGS sequence"/>
</dbReference>
<dbReference type="AlphaFoldDB" id="A0A9N9L112"/>
<comment type="caution">
    <text evidence="2">The sequence shown here is derived from an EMBL/GenBank/DDBJ whole genome shotgun (WGS) entry which is preliminary data.</text>
</comment>
<accession>A0A9N9L112</accession>
<proteinExistence type="predicted"/>
<sequence length="186" mass="21800">MERQTPNPDKFQRQKDKLQMPASEWEWLYRELRDHPMYPYPQVMLQVIERIEKAAAADELGRAISGDTDSEDHEEDDESIETTDTDEDSEEDNIDKKEQQMIHDADIKNFGGKPFIYEVLDSDEEGADFNITAPELDIVHFDTEMESPSEGKRKEELEEEHELEYEDEEFAEIDIEQIKKKNIIGS</sequence>
<dbReference type="EMBL" id="CAJVRL010000065">
    <property type="protein sequence ID" value="CAG8955740.1"/>
    <property type="molecule type" value="Genomic_DNA"/>
</dbReference>
<evidence type="ECO:0000313" key="3">
    <source>
        <dbReference type="Proteomes" id="UP000696280"/>
    </source>
</evidence>
<keyword evidence="3" id="KW-1185">Reference proteome</keyword>
<name>A0A9N9L112_9HELO</name>
<organism evidence="2 3">
    <name type="scientific">Hymenoscyphus fraxineus</name>
    <dbReference type="NCBI Taxonomy" id="746836"/>
    <lineage>
        <taxon>Eukaryota</taxon>
        <taxon>Fungi</taxon>
        <taxon>Dikarya</taxon>
        <taxon>Ascomycota</taxon>
        <taxon>Pezizomycotina</taxon>
        <taxon>Leotiomycetes</taxon>
        <taxon>Helotiales</taxon>
        <taxon>Helotiaceae</taxon>
        <taxon>Hymenoscyphus</taxon>
    </lineage>
</organism>
<evidence type="ECO:0000256" key="1">
    <source>
        <dbReference type="SAM" id="MobiDB-lite"/>
    </source>
</evidence>
<gene>
    <name evidence="2" type="ORF">HYFRA_00011006</name>
</gene>